<proteinExistence type="predicted"/>
<comment type="caution">
    <text evidence="2">The sequence shown here is derived from an EMBL/GenBank/DDBJ whole genome shotgun (WGS) entry which is preliminary data.</text>
</comment>
<sequence>MTLDPQEVGSNERETIRLYALDLDKDAVPAFTAPRQAAANGDHPWPLQRALGAAHLEPEHIEVFTDQDLTGLGLAAYLEEGQGIAHEDLNAEMLDAQQGHFVLVHAAAFGGRAQRLDPQAPLRLLGAYRLAPPQPHIDMAAAEPAPLERALPDDIPPPPHSSRSAALVLGVLAVLLVIVLALLIWR</sequence>
<dbReference type="Proteomes" id="UP000037178">
    <property type="component" value="Unassembled WGS sequence"/>
</dbReference>
<reference evidence="2 3" key="1">
    <citation type="submission" date="2015-06" db="EMBL/GenBank/DDBJ databases">
        <title>Draft genome sequence of an Alphaproteobacteria species associated to the Mediterranean sponge Oscarella lobularis.</title>
        <authorList>
            <person name="Jourda C."/>
            <person name="Santini S."/>
            <person name="Claverie J.-M."/>
        </authorList>
    </citation>
    <scope>NUCLEOTIDE SEQUENCE [LARGE SCALE GENOMIC DNA]</scope>
    <source>
        <strain evidence="2">IGS</strain>
    </source>
</reference>
<keyword evidence="1" id="KW-0472">Membrane</keyword>
<accession>A0A0J9E672</accession>
<keyword evidence="1" id="KW-0812">Transmembrane</keyword>
<dbReference type="OrthoDB" id="7875742at2"/>
<evidence type="ECO:0000313" key="3">
    <source>
        <dbReference type="Proteomes" id="UP000037178"/>
    </source>
</evidence>
<evidence type="ECO:0000313" key="2">
    <source>
        <dbReference type="EMBL" id="KMW58182.1"/>
    </source>
</evidence>
<feature type="transmembrane region" description="Helical" evidence="1">
    <location>
        <begin position="165"/>
        <end position="185"/>
    </location>
</feature>
<dbReference type="EMBL" id="LFTY01000002">
    <property type="protein sequence ID" value="KMW58182.1"/>
    <property type="molecule type" value="Genomic_DNA"/>
</dbReference>
<dbReference type="AlphaFoldDB" id="A0A0J9E672"/>
<evidence type="ECO:0000256" key="1">
    <source>
        <dbReference type="SAM" id="Phobius"/>
    </source>
</evidence>
<keyword evidence="1" id="KW-1133">Transmembrane helix</keyword>
<gene>
    <name evidence="2" type="ORF">AIOL_003153</name>
</gene>
<dbReference type="PATRIC" id="fig|1675527.3.peg.3296"/>
<organism evidence="2 3">
    <name type="scientific">Candidatus Rhodobacter oscarellae</name>
    <dbReference type="NCBI Taxonomy" id="1675527"/>
    <lineage>
        <taxon>Bacteria</taxon>
        <taxon>Pseudomonadati</taxon>
        <taxon>Pseudomonadota</taxon>
        <taxon>Alphaproteobacteria</taxon>
        <taxon>Rhodobacterales</taxon>
        <taxon>Rhodobacter group</taxon>
        <taxon>Rhodobacter</taxon>
    </lineage>
</organism>
<dbReference type="RefSeq" id="WP_049643819.1">
    <property type="nucleotide sequence ID" value="NZ_LFTY01000002.1"/>
</dbReference>
<name>A0A0J9E672_9RHOB</name>
<protein>
    <submittedName>
        <fullName evidence="2">Uncharacterized protein</fullName>
    </submittedName>
</protein>
<dbReference type="STRING" id="1675527.AIOL_003153"/>
<keyword evidence="3" id="KW-1185">Reference proteome</keyword>